<feature type="transmembrane region" description="Helical" evidence="5">
    <location>
        <begin position="110"/>
        <end position="131"/>
    </location>
</feature>
<dbReference type="Pfam" id="PF07690">
    <property type="entry name" value="MFS_1"/>
    <property type="match status" value="1"/>
</dbReference>
<dbReference type="PANTHER" id="PTHR11662">
    <property type="entry name" value="SOLUTE CARRIER FAMILY 17"/>
    <property type="match status" value="1"/>
</dbReference>
<proteinExistence type="predicted"/>
<dbReference type="AlphaFoldDB" id="A0A149PEV5"/>
<feature type="transmembrane region" description="Helical" evidence="5">
    <location>
        <begin position="298"/>
        <end position="316"/>
    </location>
</feature>
<dbReference type="EMBL" id="LRBG01000038">
    <property type="protein sequence ID" value="KXU83542.1"/>
    <property type="molecule type" value="Genomic_DNA"/>
</dbReference>
<feature type="transmembrane region" description="Helical" evidence="5">
    <location>
        <begin position="143"/>
        <end position="167"/>
    </location>
</feature>
<dbReference type="SUPFAM" id="SSF103473">
    <property type="entry name" value="MFS general substrate transporter"/>
    <property type="match status" value="1"/>
</dbReference>
<keyword evidence="3 5" id="KW-1133">Transmembrane helix</keyword>
<dbReference type="RefSeq" id="WP_062136215.1">
    <property type="nucleotide sequence ID" value="NZ_LRBG01000038.1"/>
</dbReference>
<feature type="transmembrane region" description="Helical" evidence="5">
    <location>
        <begin position="322"/>
        <end position="342"/>
    </location>
</feature>
<reference evidence="7 8" key="1">
    <citation type="journal article" date="2015" name="Int. J. Syst. Evol. Microbiol.">
        <title>Burkholderia monticola sp. nov., isolated from mountain soil.</title>
        <authorList>
            <person name="Baek I."/>
            <person name="Seo B."/>
            <person name="Lee I."/>
            <person name="Yi H."/>
            <person name="Chun J."/>
        </authorList>
    </citation>
    <scope>NUCLEOTIDE SEQUENCE [LARGE SCALE GENOMIC DNA]</scope>
    <source>
        <strain evidence="7 8">JC2948</strain>
    </source>
</reference>
<dbReference type="InterPro" id="IPR050382">
    <property type="entry name" value="MFS_Na/Anion_cotransporter"/>
</dbReference>
<feature type="transmembrane region" description="Helical" evidence="5">
    <location>
        <begin position="388"/>
        <end position="408"/>
    </location>
</feature>
<dbReference type="InterPro" id="IPR020846">
    <property type="entry name" value="MFS_dom"/>
</dbReference>
<evidence type="ECO:0000313" key="8">
    <source>
        <dbReference type="Proteomes" id="UP000075613"/>
    </source>
</evidence>
<dbReference type="InterPro" id="IPR036259">
    <property type="entry name" value="MFS_trans_sf"/>
</dbReference>
<protein>
    <submittedName>
        <fullName evidence="7">MFS transporter</fullName>
    </submittedName>
</protein>
<feature type="transmembrane region" description="Helical" evidence="5">
    <location>
        <begin position="56"/>
        <end position="77"/>
    </location>
</feature>
<gene>
    <name evidence="7" type="ORF">CI15_28695</name>
</gene>
<dbReference type="STRING" id="1399968.CI15_28695"/>
<dbReference type="Proteomes" id="UP000075613">
    <property type="component" value="Unassembled WGS sequence"/>
</dbReference>
<evidence type="ECO:0000313" key="7">
    <source>
        <dbReference type="EMBL" id="KXU83542.1"/>
    </source>
</evidence>
<dbReference type="PROSITE" id="PS50850">
    <property type="entry name" value="MFS"/>
    <property type="match status" value="1"/>
</dbReference>
<feature type="transmembrane region" description="Helical" evidence="5">
    <location>
        <begin position="173"/>
        <end position="192"/>
    </location>
</feature>
<dbReference type="OrthoDB" id="8596007at2"/>
<keyword evidence="2 5" id="KW-0812">Transmembrane</keyword>
<evidence type="ECO:0000256" key="5">
    <source>
        <dbReference type="SAM" id="Phobius"/>
    </source>
</evidence>
<evidence type="ECO:0000256" key="2">
    <source>
        <dbReference type="ARBA" id="ARBA00022692"/>
    </source>
</evidence>
<evidence type="ECO:0000256" key="1">
    <source>
        <dbReference type="ARBA" id="ARBA00004141"/>
    </source>
</evidence>
<organism evidence="7 8">
    <name type="scientific">Paraburkholderia monticola</name>
    <dbReference type="NCBI Taxonomy" id="1399968"/>
    <lineage>
        <taxon>Bacteria</taxon>
        <taxon>Pseudomonadati</taxon>
        <taxon>Pseudomonadota</taxon>
        <taxon>Betaproteobacteria</taxon>
        <taxon>Burkholderiales</taxon>
        <taxon>Burkholderiaceae</taxon>
        <taxon>Paraburkholderia</taxon>
    </lineage>
</organism>
<evidence type="ECO:0000256" key="3">
    <source>
        <dbReference type="ARBA" id="ARBA00022989"/>
    </source>
</evidence>
<feature type="transmembrane region" description="Helical" evidence="5">
    <location>
        <begin position="262"/>
        <end position="286"/>
    </location>
</feature>
<sequence>METGKPERRGIANRWAVLALLALGVLISFVDRTSISSTLADADFIRHFALTDIDRGWINAAFFWSYGLFQVPMGWVADRYGVKWPYAISFALWCVATALMGAVTALASLVVMRLIIGMAEAIVIPASYRWIRNNFDEKHNGLAVGILAMGNKFGPALGAPVGAWFIVNYSWQVMFLATGLVGLIWLAPWLLLVRNDLPSKAELVAANRSARVVSLGSILASPVVWGGMITNFCYGYFTFYCMTWMPAYLVEQRGLSISRSGLFTFFSFAGIAIVAALAGSAADLIIARGKDPILVRKVFTVTGFVGGCTVLLGAYAPTLQMALFWNVLSLSLLGFVTANNLVLSRLTLIPRQAIGLVTGVQQLATSLAGGVAASLSGWLLHVSGSYDLPMMVILGFLVVGAMATIFLYRPEWSPKVTDAPSTLRQA</sequence>
<evidence type="ECO:0000259" key="6">
    <source>
        <dbReference type="PROSITE" id="PS50850"/>
    </source>
</evidence>
<dbReference type="Gene3D" id="1.20.1250.20">
    <property type="entry name" value="MFS general substrate transporter like domains"/>
    <property type="match status" value="2"/>
</dbReference>
<name>A0A149PEV5_9BURK</name>
<dbReference type="PANTHER" id="PTHR11662:SF399">
    <property type="entry name" value="FI19708P1-RELATED"/>
    <property type="match status" value="1"/>
</dbReference>
<feature type="transmembrane region" description="Helical" evidence="5">
    <location>
        <begin position="84"/>
        <end position="104"/>
    </location>
</feature>
<feature type="transmembrane region" description="Helical" evidence="5">
    <location>
        <begin position="212"/>
        <end position="237"/>
    </location>
</feature>
<dbReference type="InterPro" id="IPR011701">
    <property type="entry name" value="MFS"/>
</dbReference>
<keyword evidence="4 5" id="KW-0472">Membrane</keyword>
<comment type="caution">
    <text evidence="7">The sequence shown here is derived from an EMBL/GenBank/DDBJ whole genome shotgun (WGS) entry which is preliminary data.</text>
</comment>
<feature type="domain" description="Major facilitator superfamily (MFS) profile" evidence="6">
    <location>
        <begin position="17"/>
        <end position="412"/>
    </location>
</feature>
<comment type="subcellular location">
    <subcellularLocation>
        <location evidence="1">Membrane</location>
        <topology evidence="1">Multi-pass membrane protein</topology>
    </subcellularLocation>
</comment>
<feature type="transmembrane region" description="Helical" evidence="5">
    <location>
        <begin position="363"/>
        <end position="382"/>
    </location>
</feature>
<keyword evidence="8" id="KW-1185">Reference proteome</keyword>
<dbReference type="GO" id="GO:0022857">
    <property type="term" value="F:transmembrane transporter activity"/>
    <property type="evidence" value="ECO:0007669"/>
    <property type="project" value="InterPro"/>
</dbReference>
<accession>A0A149PEV5</accession>
<dbReference type="GO" id="GO:0016020">
    <property type="term" value="C:membrane"/>
    <property type="evidence" value="ECO:0007669"/>
    <property type="project" value="UniProtKB-SubCell"/>
</dbReference>
<evidence type="ECO:0000256" key="4">
    <source>
        <dbReference type="ARBA" id="ARBA00023136"/>
    </source>
</evidence>